<evidence type="ECO:0000256" key="2">
    <source>
        <dbReference type="SAM" id="Phobius"/>
    </source>
</evidence>
<dbReference type="SUPFAM" id="SSF49265">
    <property type="entry name" value="Fibronectin type III"/>
    <property type="match status" value="2"/>
</dbReference>
<organism evidence="5 6">
    <name type="scientific">Labeo rohita</name>
    <name type="common">Indian major carp</name>
    <name type="synonym">Cyprinus rohita</name>
    <dbReference type="NCBI Taxonomy" id="84645"/>
    <lineage>
        <taxon>Eukaryota</taxon>
        <taxon>Metazoa</taxon>
        <taxon>Chordata</taxon>
        <taxon>Craniata</taxon>
        <taxon>Vertebrata</taxon>
        <taxon>Euteleostomi</taxon>
        <taxon>Actinopterygii</taxon>
        <taxon>Neopterygii</taxon>
        <taxon>Teleostei</taxon>
        <taxon>Ostariophysi</taxon>
        <taxon>Cypriniformes</taxon>
        <taxon>Cyprinidae</taxon>
        <taxon>Labeoninae</taxon>
        <taxon>Labeonini</taxon>
        <taxon>Labeo</taxon>
    </lineage>
</organism>
<dbReference type="Pfam" id="PF01108">
    <property type="entry name" value="Tissue_fac"/>
    <property type="match status" value="1"/>
</dbReference>
<keyword evidence="2" id="KW-1133">Transmembrane helix</keyword>
<keyword evidence="5" id="KW-0675">Receptor</keyword>
<comment type="caution">
    <text evidence="5">The sequence shown here is derived from an EMBL/GenBank/DDBJ whole genome shotgun (WGS) entry which is preliminary data.</text>
</comment>
<dbReference type="PANTHER" id="PTHR20859">
    <property type="entry name" value="INTERFERON/INTERLEUKIN RECEPTOR"/>
    <property type="match status" value="1"/>
</dbReference>
<feature type="chain" id="PRO_5045239711" evidence="3">
    <location>
        <begin position="24"/>
        <end position="458"/>
    </location>
</feature>
<dbReference type="InterPro" id="IPR013783">
    <property type="entry name" value="Ig-like_fold"/>
</dbReference>
<sequence>MTHFLACMFTLLQLCLTTSKGSATILSPPKNLTVEILDFKATVEWLPGQGNPPDTRYTLEFITAQKMAGGKWNRSANCTNIAVLKCELTFDWQPNELHWNYFVRVQATFKGTSSNWTTTTKSFQPYGDTRLSSPDVKISAEQKSITINFSHWLESKPEVKPLEYLLYLFENSPAEESKFVALISSSESPYIFHDMPSGKNYCVSVSASHQQVLKSNSFNTTKCLFLSDSARSFVLLLCIVAMLLIAFSTAIVFLFGCFHHMRLINKIYQKPDSLIVISKPIWVLKQNPVVTQPITVAHPKEDNSEDYFSSSEEDYKDGPLLYHSRENLTSLMASVDPPEQAEEAKTYNQYTLANDTVDSDENVISEKDDDSMHPDSESGSFCACTSKCSGLSRTLETVTVNMSVNSEIDGYCAEETLPCSSGSDCEREVLAEEEEEEEDFFFPDSFSDSGYEPRHLYL</sequence>
<reference evidence="5 6" key="1">
    <citation type="submission" date="2022-01" db="EMBL/GenBank/DDBJ databases">
        <title>A high-quality chromosome-level genome assembly of rohu carp, Labeo rohita.</title>
        <authorList>
            <person name="Arick M.A. II"/>
            <person name="Hsu C.-Y."/>
            <person name="Magbanua Z."/>
            <person name="Pechanova O."/>
            <person name="Grover C."/>
            <person name="Miller E."/>
            <person name="Thrash A."/>
            <person name="Ezzel L."/>
            <person name="Alam S."/>
            <person name="Benzie J."/>
            <person name="Hamilton M."/>
            <person name="Karsi A."/>
            <person name="Lawrence M.L."/>
            <person name="Peterson D.G."/>
        </authorList>
    </citation>
    <scope>NUCLEOTIDE SEQUENCE [LARGE SCALE GENOMIC DNA]</scope>
    <source>
        <strain evidence="6">BAU-BD-2019</strain>
        <tissue evidence="5">Blood</tissue>
    </source>
</reference>
<dbReference type="Pfam" id="PF09294">
    <property type="entry name" value="Interfer-bind"/>
    <property type="match status" value="1"/>
</dbReference>
<keyword evidence="6" id="KW-1185">Reference proteome</keyword>
<accession>A0ABQ8MNH6</accession>
<keyword evidence="3" id="KW-0732">Signal</keyword>
<dbReference type="Proteomes" id="UP000830375">
    <property type="component" value="Unassembled WGS sequence"/>
</dbReference>
<feature type="region of interest" description="Disordered" evidence="1">
    <location>
        <begin position="433"/>
        <end position="458"/>
    </location>
</feature>
<dbReference type="PANTHER" id="PTHR20859:SF93">
    <property type="entry name" value="CYTOKINE RECEPTOR FAMILY MEMBER B12-RELATED"/>
    <property type="match status" value="1"/>
</dbReference>
<keyword evidence="2" id="KW-0812">Transmembrane</keyword>
<evidence type="ECO:0000313" key="6">
    <source>
        <dbReference type="Proteomes" id="UP000830375"/>
    </source>
</evidence>
<dbReference type="Gene3D" id="2.60.40.10">
    <property type="entry name" value="Immunoglobulins"/>
    <property type="match status" value="1"/>
</dbReference>
<name>A0ABQ8MNH6_LABRO</name>
<evidence type="ECO:0000256" key="1">
    <source>
        <dbReference type="SAM" id="MobiDB-lite"/>
    </source>
</evidence>
<keyword evidence="2" id="KW-0472">Membrane</keyword>
<feature type="transmembrane region" description="Helical" evidence="2">
    <location>
        <begin position="233"/>
        <end position="258"/>
    </location>
</feature>
<dbReference type="EMBL" id="JACTAM010000005">
    <property type="protein sequence ID" value="KAI2664260.1"/>
    <property type="molecule type" value="Genomic_DNA"/>
</dbReference>
<feature type="domain" description="Fibronectin type-III" evidence="4">
    <location>
        <begin position="28"/>
        <end position="128"/>
    </location>
</feature>
<dbReference type="InterPro" id="IPR036116">
    <property type="entry name" value="FN3_sf"/>
</dbReference>
<protein>
    <submittedName>
        <fullName evidence="5">Interferon lambda receptor 1</fullName>
    </submittedName>
</protein>
<proteinExistence type="predicted"/>
<evidence type="ECO:0000256" key="3">
    <source>
        <dbReference type="SAM" id="SignalP"/>
    </source>
</evidence>
<dbReference type="InterPro" id="IPR015373">
    <property type="entry name" value="Interferon/interleukin_rcp_dom"/>
</dbReference>
<dbReference type="InterPro" id="IPR050650">
    <property type="entry name" value="Type-II_Cytokine-TF_Rcpt"/>
</dbReference>
<evidence type="ECO:0000259" key="4">
    <source>
        <dbReference type="PROSITE" id="PS50853"/>
    </source>
</evidence>
<gene>
    <name evidence="5" type="ORF">H4Q32_002425</name>
</gene>
<evidence type="ECO:0000313" key="5">
    <source>
        <dbReference type="EMBL" id="KAI2664260.1"/>
    </source>
</evidence>
<feature type="signal peptide" evidence="3">
    <location>
        <begin position="1"/>
        <end position="23"/>
    </location>
</feature>
<dbReference type="InterPro" id="IPR003961">
    <property type="entry name" value="FN3_dom"/>
</dbReference>
<dbReference type="PROSITE" id="PS50853">
    <property type="entry name" value="FN3"/>
    <property type="match status" value="1"/>
</dbReference>